<keyword evidence="4" id="KW-0963">Cytoplasm</keyword>
<dbReference type="GO" id="GO:0005634">
    <property type="term" value="C:nucleus"/>
    <property type="evidence" value="ECO:0007669"/>
    <property type="project" value="UniProtKB-SubCell"/>
</dbReference>
<dbReference type="EMBL" id="CAJPEX010000884">
    <property type="protein sequence ID" value="CAG0917518.1"/>
    <property type="molecule type" value="Genomic_DNA"/>
</dbReference>
<dbReference type="Pfam" id="PF00179">
    <property type="entry name" value="UQ_con"/>
    <property type="match status" value="1"/>
</dbReference>
<evidence type="ECO:0000256" key="2">
    <source>
        <dbReference type="ARBA" id="ARBA00004496"/>
    </source>
</evidence>
<dbReference type="CDD" id="cd23809">
    <property type="entry name" value="UBCc_UBE2Z"/>
    <property type="match status" value="1"/>
</dbReference>
<dbReference type="OrthoDB" id="47801at2759"/>
<keyword evidence="8" id="KW-0833">Ubl conjugation pathway</keyword>
<evidence type="ECO:0000256" key="11">
    <source>
        <dbReference type="ARBA" id="ARBA00039894"/>
    </source>
</evidence>
<keyword evidence="9" id="KW-0067">ATP-binding</keyword>
<organism evidence="17">
    <name type="scientific">Notodromas monacha</name>
    <dbReference type="NCBI Taxonomy" id="399045"/>
    <lineage>
        <taxon>Eukaryota</taxon>
        <taxon>Metazoa</taxon>
        <taxon>Ecdysozoa</taxon>
        <taxon>Arthropoda</taxon>
        <taxon>Crustacea</taxon>
        <taxon>Oligostraca</taxon>
        <taxon>Ostracoda</taxon>
        <taxon>Podocopa</taxon>
        <taxon>Podocopida</taxon>
        <taxon>Cypridocopina</taxon>
        <taxon>Cypridoidea</taxon>
        <taxon>Cyprididae</taxon>
        <taxon>Notodromas</taxon>
    </lineage>
</organism>
<sequence length="361" mass="40033">MSSCKISSSDLGAKSKKTKESSDTAASPLDFEIAWSFSKTNWDPLTISPSPAGYSPSFFIRMKNDIRELAKDESSNIFVMPKGDFLASMEAVILGPDGTPYEGGFFMFLIGCMPDYPISPPRVRFLTTADGNVRFNPNLYKDGKVCVSTLGTWEGPPWTPAITLSTLLVTIQSLMTEEPLLNEPGFTKNSVSEDKIKLYNQFVQHETLRVAVVDNLRTHLKISDESPFKKVMVKNFVEHFDSYVARCESLMFLEGKKKNVFGARDMQFVPKTILAELHELKTPVSSVYENLKLDTITLSSIALEALQTKSGILIKSSSNDEAQPSGSQDSINDLSPNESSENDSESDYVFSDDNEENTTES</sequence>
<feature type="region of interest" description="Disordered" evidence="15">
    <location>
        <begin position="316"/>
        <end position="361"/>
    </location>
</feature>
<evidence type="ECO:0000256" key="9">
    <source>
        <dbReference type="ARBA" id="ARBA00022840"/>
    </source>
</evidence>
<dbReference type="AlphaFoldDB" id="A0A7R9BL63"/>
<keyword evidence="5" id="KW-0808">Transferase</keyword>
<evidence type="ECO:0000313" key="17">
    <source>
        <dbReference type="EMBL" id="CAD7277366.1"/>
    </source>
</evidence>
<dbReference type="PANTHER" id="PTHR46116">
    <property type="entry name" value="(E3-INDEPENDENT) E2 UBIQUITIN-CONJUGATING ENZYME"/>
    <property type="match status" value="1"/>
</dbReference>
<dbReference type="SMART" id="SM00212">
    <property type="entry name" value="UBCc"/>
    <property type="match status" value="1"/>
</dbReference>
<dbReference type="InterPro" id="IPR016135">
    <property type="entry name" value="UBQ-conjugating_enzyme/RWD"/>
</dbReference>
<evidence type="ECO:0000256" key="1">
    <source>
        <dbReference type="ARBA" id="ARBA00004123"/>
    </source>
</evidence>
<keyword evidence="10" id="KW-0539">Nucleus</keyword>
<dbReference type="GO" id="GO:0061631">
    <property type="term" value="F:ubiquitin conjugating enzyme activity"/>
    <property type="evidence" value="ECO:0007669"/>
    <property type="project" value="UniProtKB-EC"/>
</dbReference>
<keyword evidence="6" id="KW-0053">Apoptosis</keyword>
<evidence type="ECO:0000259" key="16">
    <source>
        <dbReference type="PROSITE" id="PS50127"/>
    </source>
</evidence>
<dbReference type="Proteomes" id="UP000678499">
    <property type="component" value="Unassembled WGS sequence"/>
</dbReference>
<evidence type="ECO:0000256" key="7">
    <source>
        <dbReference type="ARBA" id="ARBA00022741"/>
    </source>
</evidence>
<feature type="domain" description="UBC core" evidence="16">
    <location>
        <begin position="57"/>
        <end position="212"/>
    </location>
</feature>
<evidence type="ECO:0000256" key="10">
    <source>
        <dbReference type="ARBA" id="ARBA00023242"/>
    </source>
</evidence>
<feature type="compositionally biased region" description="Polar residues" evidence="15">
    <location>
        <begin position="1"/>
        <end position="10"/>
    </location>
</feature>
<evidence type="ECO:0000313" key="18">
    <source>
        <dbReference type="Proteomes" id="UP000678499"/>
    </source>
</evidence>
<feature type="compositionally biased region" description="Polar residues" evidence="15">
    <location>
        <begin position="316"/>
        <end position="331"/>
    </location>
</feature>
<evidence type="ECO:0000256" key="6">
    <source>
        <dbReference type="ARBA" id="ARBA00022703"/>
    </source>
</evidence>
<keyword evidence="18" id="KW-1185">Reference proteome</keyword>
<evidence type="ECO:0000256" key="13">
    <source>
        <dbReference type="ARBA" id="ARBA00042316"/>
    </source>
</evidence>
<dbReference type="GO" id="GO:0005737">
    <property type="term" value="C:cytoplasm"/>
    <property type="evidence" value="ECO:0007669"/>
    <property type="project" value="UniProtKB-SubCell"/>
</dbReference>
<gene>
    <name evidence="17" type="ORF">NMOB1V02_LOCUS5100</name>
</gene>
<dbReference type="GO" id="GO:0043066">
    <property type="term" value="P:negative regulation of apoptotic process"/>
    <property type="evidence" value="ECO:0007669"/>
    <property type="project" value="TreeGrafter"/>
</dbReference>
<feature type="compositionally biased region" description="Acidic residues" evidence="15">
    <location>
        <begin position="340"/>
        <end position="361"/>
    </location>
</feature>
<dbReference type="EC" id="2.3.2.23" evidence="3"/>
<dbReference type="InterPro" id="IPR000608">
    <property type="entry name" value="UBC"/>
</dbReference>
<name>A0A7R9BL63_9CRUS</name>
<accession>A0A7R9BL63</accession>
<evidence type="ECO:0000256" key="5">
    <source>
        <dbReference type="ARBA" id="ARBA00022679"/>
    </source>
</evidence>
<reference evidence="17" key="1">
    <citation type="submission" date="2020-11" db="EMBL/GenBank/DDBJ databases">
        <authorList>
            <person name="Tran Van P."/>
        </authorList>
    </citation>
    <scope>NUCLEOTIDE SEQUENCE</scope>
</reference>
<dbReference type="GO" id="GO:0005524">
    <property type="term" value="F:ATP binding"/>
    <property type="evidence" value="ECO:0007669"/>
    <property type="project" value="UniProtKB-KW"/>
</dbReference>
<dbReference type="EMBL" id="OA882921">
    <property type="protein sequence ID" value="CAD7277366.1"/>
    <property type="molecule type" value="Genomic_DNA"/>
</dbReference>
<evidence type="ECO:0000256" key="3">
    <source>
        <dbReference type="ARBA" id="ARBA00012486"/>
    </source>
</evidence>
<dbReference type="SUPFAM" id="SSF54495">
    <property type="entry name" value="UBC-like"/>
    <property type="match status" value="1"/>
</dbReference>
<evidence type="ECO:0000256" key="14">
    <source>
        <dbReference type="ARBA" id="ARBA00042401"/>
    </source>
</evidence>
<feature type="region of interest" description="Disordered" evidence="15">
    <location>
        <begin position="1"/>
        <end position="25"/>
    </location>
</feature>
<dbReference type="PROSITE" id="PS50127">
    <property type="entry name" value="UBC_2"/>
    <property type="match status" value="1"/>
</dbReference>
<proteinExistence type="predicted"/>
<evidence type="ECO:0000256" key="8">
    <source>
        <dbReference type="ARBA" id="ARBA00022786"/>
    </source>
</evidence>
<keyword evidence="7" id="KW-0547">Nucleotide-binding</keyword>
<evidence type="ECO:0000256" key="15">
    <source>
        <dbReference type="SAM" id="MobiDB-lite"/>
    </source>
</evidence>
<dbReference type="GO" id="GO:0004869">
    <property type="term" value="F:cysteine-type endopeptidase inhibitor activity"/>
    <property type="evidence" value="ECO:0007669"/>
    <property type="project" value="TreeGrafter"/>
</dbReference>
<dbReference type="Gene3D" id="3.10.110.10">
    <property type="entry name" value="Ubiquitin Conjugating Enzyme"/>
    <property type="match status" value="1"/>
</dbReference>
<evidence type="ECO:0000256" key="4">
    <source>
        <dbReference type="ARBA" id="ARBA00022490"/>
    </source>
</evidence>
<comment type="subcellular location">
    <subcellularLocation>
        <location evidence="2">Cytoplasm</location>
    </subcellularLocation>
    <subcellularLocation>
        <location evidence="1">Nucleus</location>
    </subcellularLocation>
</comment>
<dbReference type="PANTHER" id="PTHR46116:SF26">
    <property type="entry name" value="UBIQUITIN-CONJUGATING ENZYME E2 Z"/>
    <property type="match status" value="1"/>
</dbReference>
<evidence type="ECO:0000256" key="12">
    <source>
        <dbReference type="ARBA" id="ARBA00041798"/>
    </source>
</evidence>
<protein>
    <recommendedName>
        <fullName evidence="11">Ubiquitin-conjugating enzyme E2 Z</fullName>
        <ecNumber evidence="3">2.3.2.23</ecNumber>
    </recommendedName>
    <alternativeName>
        <fullName evidence="12">E2 ubiquitin-conjugating enzyme Z</fullName>
    </alternativeName>
    <alternativeName>
        <fullName evidence="14">Ubiquitin carrier protein Z</fullName>
    </alternativeName>
    <alternativeName>
        <fullName evidence="13">Ubiquitin-protein ligase Z</fullName>
    </alternativeName>
</protein>
<dbReference type="GO" id="GO:0006915">
    <property type="term" value="P:apoptotic process"/>
    <property type="evidence" value="ECO:0007669"/>
    <property type="project" value="UniProtKB-KW"/>
</dbReference>